<dbReference type="Proteomes" id="UP001470230">
    <property type="component" value="Unassembled WGS sequence"/>
</dbReference>
<keyword evidence="3" id="KW-1185">Reference proteome</keyword>
<organism evidence="2 3">
    <name type="scientific">Tritrichomonas musculus</name>
    <dbReference type="NCBI Taxonomy" id="1915356"/>
    <lineage>
        <taxon>Eukaryota</taxon>
        <taxon>Metamonada</taxon>
        <taxon>Parabasalia</taxon>
        <taxon>Tritrichomonadida</taxon>
        <taxon>Tritrichomonadidae</taxon>
        <taxon>Tritrichomonas</taxon>
    </lineage>
</organism>
<keyword evidence="1" id="KW-0175">Coiled coil</keyword>
<comment type="caution">
    <text evidence="2">The sequence shown here is derived from an EMBL/GenBank/DDBJ whole genome shotgun (WGS) entry which is preliminary data.</text>
</comment>
<sequence>MNNVTEMINSLVPREVCDLFGVSSMSIESLLTRLNELTDSIQNDEYQIKQLKDEIAYELISNNVILSNIQNKKYQLSVSQNLLKQIQQDIKKLTNQKRSILEGNFEGQITLKMAQTKGFVYLPIDTQHAIEFLASELRFPLISFSKVSKQKNIEKKLEKSDSFIDVDGYIESNVNNFQFTTNMKVEINNLFNESIKYCSGLRSIYNDQISLNSNLNEKISLIQNEVKFKHEERNNREIELNQLSFEINRTLQDKKVIKVRPDRFEEREKGKKIISSKKKEFYRLNRILNEFRNNRFLEHQKHKHKKCQNSFNSFDLEVHCFDDNFHFDDDLDNLTRNVRRNVLHLAKDVVSFRNEIKNKFDEKDKFIKENISSIEDIMAEIENSNNNLSEKASNPIPDSVLK</sequence>
<gene>
    <name evidence="2" type="ORF">M9Y10_026329</name>
</gene>
<accession>A0ABR2H952</accession>
<name>A0ABR2H952_9EUKA</name>
<dbReference type="EMBL" id="JAPFFF010000039">
    <property type="protein sequence ID" value="KAK8842102.1"/>
    <property type="molecule type" value="Genomic_DNA"/>
</dbReference>
<evidence type="ECO:0000313" key="3">
    <source>
        <dbReference type="Proteomes" id="UP001470230"/>
    </source>
</evidence>
<evidence type="ECO:0000313" key="2">
    <source>
        <dbReference type="EMBL" id="KAK8842102.1"/>
    </source>
</evidence>
<protein>
    <submittedName>
        <fullName evidence="2">Uncharacterized protein</fullName>
    </submittedName>
</protein>
<proteinExistence type="predicted"/>
<reference evidence="2 3" key="1">
    <citation type="submission" date="2024-04" db="EMBL/GenBank/DDBJ databases">
        <title>Tritrichomonas musculus Genome.</title>
        <authorList>
            <person name="Alves-Ferreira E."/>
            <person name="Grigg M."/>
            <person name="Lorenzi H."/>
            <person name="Galac M."/>
        </authorList>
    </citation>
    <scope>NUCLEOTIDE SEQUENCE [LARGE SCALE GENOMIC DNA]</scope>
    <source>
        <strain evidence="2 3">EAF2021</strain>
    </source>
</reference>
<feature type="coiled-coil region" evidence="1">
    <location>
        <begin position="34"/>
        <end position="103"/>
    </location>
</feature>
<evidence type="ECO:0000256" key="1">
    <source>
        <dbReference type="SAM" id="Coils"/>
    </source>
</evidence>